<protein>
    <submittedName>
        <fullName evidence="1">Uncharacterized protein</fullName>
    </submittedName>
</protein>
<reference evidence="1 2" key="1">
    <citation type="submission" date="2020-05" db="EMBL/GenBank/DDBJ databases">
        <title>Actinomadura verrucosospora NRRL-B18236 (PFL_A860) Genome sequencing and assembly.</title>
        <authorList>
            <person name="Samborskyy M."/>
        </authorList>
    </citation>
    <scope>NUCLEOTIDE SEQUENCE [LARGE SCALE GENOMIC DNA]</scope>
    <source>
        <strain evidence="1 2">NRRL:B18236</strain>
    </source>
</reference>
<dbReference type="AlphaFoldDB" id="A0A7D3ZPD1"/>
<organism evidence="1 2">
    <name type="scientific">Actinomadura verrucosospora</name>
    <dbReference type="NCBI Taxonomy" id="46165"/>
    <lineage>
        <taxon>Bacteria</taxon>
        <taxon>Bacillati</taxon>
        <taxon>Actinomycetota</taxon>
        <taxon>Actinomycetes</taxon>
        <taxon>Streptosporangiales</taxon>
        <taxon>Thermomonosporaceae</taxon>
        <taxon>Actinomadura</taxon>
    </lineage>
</organism>
<accession>A0A7D3ZPD1</accession>
<proteinExistence type="predicted"/>
<dbReference type="EMBL" id="CP053892">
    <property type="protein sequence ID" value="QKG23262.1"/>
    <property type="molecule type" value="Genomic_DNA"/>
</dbReference>
<evidence type="ECO:0000313" key="2">
    <source>
        <dbReference type="Proteomes" id="UP000501240"/>
    </source>
</evidence>
<sequence length="260" mass="28118">MRADVGTDLTHPVLVHARGGVPPCGLQDLMGGDGAPVDPDVLVAAGQAMIWRSPYMIGPLVAVPLTRSSAVALHQPDHTDPERWHDRFTRGFAHRMAVELTIASVTAGLLGEVAAAQAGEDAAMLGSAVDGLARLLADLQDVRRAEESRSMIVADAMRTHDTLLGGAMSQRVSVRRHGGFTVHTVRSVSRRPGRRDLEQVRTRVGLPWPTQVSGGVGEDLGLARWRATMQAHGHQLWSRLESKDTLVTELWLRDPPEAPE</sequence>
<dbReference type="Proteomes" id="UP000501240">
    <property type="component" value="Chromosome"/>
</dbReference>
<keyword evidence="2" id="KW-1185">Reference proteome</keyword>
<gene>
    <name evidence="1" type="ORF">ACTIVE_4905</name>
</gene>
<dbReference type="RefSeq" id="WP_173097248.1">
    <property type="nucleotide sequence ID" value="NZ_CP053892.1"/>
</dbReference>
<evidence type="ECO:0000313" key="1">
    <source>
        <dbReference type="EMBL" id="QKG23262.1"/>
    </source>
</evidence>
<name>A0A7D3ZPD1_ACTVE</name>